<dbReference type="AlphaFoldDB" id="E2J6S3"/>
<dbReference type="EMBL" id="HP429116">
    <property type="protein sequence ID" value="ADN23511.1"/>
    <property type="molecule type" value="mRNA"/>
</dbReference>
<organism evidence="2">
    <name type="scientific">Hyalomma rufipes</name>
    <name type="common">Tick</name>
    <name type="synonym">Hyalomma marginatum rufipes</name>
    <dbReference type="NCBI Taxonomy" id="72862"/>
    <lineage>
        <taxon>Eukaryota</taxon>
        <taxon>Metazoa</taxon>
        <taxon>Ecdysozoa</taxon>
        <taxon>Arthropoda</taxon>
        <taxon>Chelicerata</taxon>
        <taxon>Arachnida</taxon>
        <taxon>Acari</taxon>
        <taxon>Parasitiformes</taxon>
        <taxon>Ixodida</taxon>
        <taxon>Ixodoidea</taxon>
        <taxon>Ixodidae</taxon>
        <taxon>Hyalomminae</taxon>
        <taxon>Hyalomma</taxon>
    </lineage>
</organism>
<protein>
    <submittedName>
        <fullName evidence="2">Salivary lipocalin group II</fullName>
    </submittedName>
</protein>
<proteinExistence type="evidence at transcript level"/>
<feature type="signal peptide" evidence="1">
    <location>
        <begin position="1"/>
        <end position="18"/>
    </location>
</feature>
<reference evidence="2" key="1">
    <citation type="journal article" date="2011" name="J. Proteomics">
        <title>An insight into the sialotranscriptome and proteome of the coarse bontlegged tick, Hyalomma marginatum rufipes.</title>
        <authorList>
            <person name="Francischetti I.M."/>
            <person name="Anderson J.M."/>
            <person name="Manoukis N."/>
            <person name="Pham V.M."/>
            <person name="Ribeiro J.M."/>
        </authorList>
    </citation>
    <scope>NUCLEOTIDE SEQUENCE</scope>
    <source>
        <tissue evidence="2">Salivary gland</tissue>
    </source>
</reference>
<name>E2J6S3_HYARU</name>
<keyword evidence="1" id="KW-0732">Signal</keyword>
<evidence type="ECO:0000256" key="1">
    <source>
        <dbReference type="SAM" id="SignalP"/>
    </source>
</evidence>
<feature type="chain" id="PRO_5003160002" evidence="1">
    <location>
        <begin position="19"/>
        <end position="195"/>
    </location>
</feature>
<evidence type="ECO:0000313" key="2">
    <source>
        <dbReference type="EMBL" id="ADN23511.1"/>
    </source>
</evidence>
<sequence>MNCILLAFIFQTCVLAGAAKKNRTKPTLETLRDFLNTRDTIFIYSASAPQYDYDDLMKDEILGDIGDEKCTQYTPTKLGEDNYTLQMTFMLGSAWKNKTVYAALGQNKHGRPYMDESKTLGGYGTEHFLKAYDAAVGCAFFKYVYSTNGFYCETHVLASKVKSYHRRNGDICRYLTRRTCGNVTVTYNVNCSPQC</sequence>
<accession>E2J6S3</accession>